<proteinExistence type="inferred from homology"/>
<evidence type="ECO:0000256" key="7">
    <source>
        <dbReference type="ARBA" id="ARBA00023014"/>
    </source>
</evidence>
<keyword evidence="2" id="KW-0813">Transport</keyword>
<organism evidence="10 11">
    <name type="scientific">Caenimonas sedimenti</name>
    <dbReference type="NCBI Taxonomy" id="2596921"/>
    <lineage>
        <taxon>Bacteria</taxon>
        <taxon>Pseudomonadati</taxon>
        <taxon>Pseudomonadota</taxon>
        <taxon>Betaproteobacteria</taxon>
        <taxon>Burkholderiales</taxon>
        <taxon>Comamonadaceae</taxon>
        <taxon>Caenimonas</taxon>
    </lineage>
</organism>
<comment type="caution">
    <text evidence="10">The sequence shown here is derived from an EMBL/GenBank/DDBJ whole genome shotgun (WGS) entry which is preliminary data.</text>
</comment>
<evidence type="ECO:0000256" key="1">
    <source>
        <dbReference type="ARBA" id="ARBA00007874"/>
    </source>
</evidence>
<dbReference type="PANTHER" id="PTHR43112:SF3">
    <property type="entry name" value="FERREDOXIN-2, CHLOROPLASTIC"/>
    <property type="match status" value="1"/>
</dbReference>
<dbReference type="GO" id="GO:0051537">
    <property type="term" value="F:2 iron, 2 sulfur cluster binding"/>
    <property type="evidence" value="ECO:0007669"/>
    <property type="project" value="UniProtKB-KW"/>
</dbReference>
<comment type="cofactor">
    <cofactor evidence="8">
        <name>[2Fe-2S] cluster</name>
        <dbReference type="ChEBI" id="CHEBI:190135"/>
    </cofactor>
</comment>
<evidence type="ECO:0000259" key="9">
    <source>
        <dbReference type="PROSITE" id="PS51085"/>
    </source>
</evidence>
<dbReference type="AlphaFoldDB" id="A0A562ZM10"/>
<keyword evidence="11" id="KW-1185">Reference proteome</keyword>
<name>A0A562ZM10_9BURK</name>
<evidence type="ECO:0000313" key="11">
    <source>
        <dbReference type="Proteomes" id="UP000318199"/>
    </source>
</evidence>
<dbReference type="Gene3D" id="3.10.20.30">
    <property type="match status" value="1"/>
</dbReference>
<keyword evidence="4" id="KW-0479">Metal-binding</keyword>
<evidence type="ECO:0000256" key="3">
    <source>
        <dbReference type="ARBA" id="ARBA00022714"/>
    </source>
</evidence>
<dbReference type="InterPro" id="IPR012675">
    <property type="entry name" value="Beta-grasp_dom_sf"/>
</dbReference>
<dbReference type="RefSeq" id="WP_145894654.1">
    <property type="nucleotide sequence ID" value="NZ_VOBQ01000015.1"/>
</dbReference>
<dbReference type="PANTHER" id="PTHR43112">
    <property type="entry name" value="FERREDOXIN"/>
    <property type="match status" value="1"/>
</dbReference>
<keyword evidence="3" id="KW-0001">2Fe-2S</keyword>
<evidence type="ECO:0000256" key="4">
    <source>
        <dbReference type="ARBA" id="ARBA00022723"/>
    </source>
</evidence>
<dbReference type="GO" id="GO:0046872">
    <property type="term" value="F:metal ion binding"/>
    <property type="evidence" value="ECO:0007669"/>
    <property type="project" value="UniProtKB-KW"/>
</dbReference>
<comment type="similarity">
    <text evidence="1">Belongs to the 2Fe2S plant-type ferredoxin family.</text>
</comment>
<dbReference type="CDD" id="cd00207">
    <property type="entry name" value="fer2"/>
    <property type="match status" value="1"/>
</dbReference>
<keyword evidence="7" id="KW-0411">Iron-sulfur</keyword>
<dbReference type="Pfam" id="PF00111">
    <property type="entry name" value="Fer2"/>
    <property type="match status" value="1"/>
</dbReference>
<gene>
    <name evidence="10" type="ORF">FN976_19090</name>
</gene>
<evidence type="ECO:0000313" key="10">
    <source>
        <dbReference type="EMBL" id="TWO69396.1"/>
    </source>
</evidence>
<evidence type="ECO:0000256" key="6">
    <source>
        <dbReference type="ARBA" id="ARBA00023004"/>
    </source>
</evidence>
<sequence length="94" mass="9768">MAESGKLHAASLAPSGRGFAAPAEQTLLLSALAAGIALPHACRNGTCRSCLRPLHEGAVTYRIEWPGLLPEERASGAWVLPCVAYPCSDVVLGD</sequence>
<keyword evidence="5" id="KW-0249">Electron transport</keyword>
<dbReference type="InterPro" id="IPR036010">
    <property type="entry name" value="2Fe-2S_ferredoxin-like_sf"/>
</dbReference>
<evidence type="ECO:0000256" key="5">
    <source>
        <dbReference type="ARBA" id="ARBA00022982"/>
    </source>
</evidence>
<evidence type="ECO:0000256" key="8">
    <source>
        <dbReference type="ARBA" id="ARBA00034078"/>
    </source>
</evidence>
<dbReference type="PROSITE" id="PS51085">
    <property type="entry name" value="2FE2S_FER_2"/>
    <property type="match status" value="1"/>
</dbReference>
<evidence type="ECO:0000256" key="2">
    <source>
        <dbReference type="ARBA" id="ARBA00022448"/>
    </source>
</evidence>
<feature type="domain" description="2Fe-2S ferredoxin-type" evidence="9">
    <location>
        <begin position="8"/>
        <end position="94"/>
    </location>
</feature>
<dbReference type="Proteomes" id="UP000318199">
    <property type="component" value="Unassembled WGS sequence"/>
</dbReference>
<keyword evidence="6" id="KW-0408">Iron</keyword>
<dbReference type="OrthoDB" id="9806195at2"/>
<dbReference type="InterPro" id="IPR001041">
    <property type="entry name" value="2Fe-2S_ferredoxin-type"/>
</dbReference>
<dbReference type="SUPFAM" id="SSF54292">
    <property type="entry name" value="2Fe-2S ferredoxin-like"/>
    <property type="match status" value="1"/>
</dbReference>
<reference evidence="10 11" key="1">
    <citation type="submission" date="2019-07" db="EMBL/GenBank/DDBJ databases">
        <title>Caenimonas sedimenti sp. nov., isolated from activated sludge.</title>
        <authorList>
            <person name="Xu J."/>
        </authorList>
    </citation>
    <scope>NUCLEOTIDE SEQUENCE [LARGE SCALE GENOMIC DNA]</scope>
    <source>
        <strain evidence="10 11">HX-9-20</strain>
    </source>
</reference>
<accession>A0A562ZM10</accession>
<dbReference type="EMBL" id="VOBQ01000015">
    <property type="protein sequence ID" value="TWO69396.1"/>
    <property type="molecule type" value="Genomic_DNA"/>
</dbReference>
<protein>
    <submittedName>
        <fullName evidence="10">2Fe-2S iron-sulfur cluster binding domain-containing protein</fullName>
    </submittedName>
</protein>